<dbReference type="Proteomes" id="UP000054877">
    <property type="component" value="Unassembled WGS sequence"/>
</dbReference>
<evidence type="ECO:0000256" key="1">
    <source>
        <dbReference type="SAM" id="Phobius"/>
    </source>
</evidence>
<feature type="transmembrane region" description="Helical" evidence="1">
    <location>
        <begin position="248"/>
        <end position="270"/>
    </location>
</feature>
<proteinExistence type="predicted"/>
<gene>
    <name evidence="2" type="ORF">Lspi_0216</name>
</gene>
<evidence type="ECO:0000313" key="2">
    <source>
        <dbReference type="EMBL" id="KTD66153.1"/>
    </source>
</evidence>
<keyword evidence="3" id="KW-1185">Reference proteome</keyword>
<dbReference type="EMBL" id="LNYX01000002">
    <property type="protein sequence ID" value="KTD66153.1"/>
    <property type="molecule type" value="Genomic_DNA"/>
</dbReference>
<organism evidence="2 3">
    <name type="scientific">Legionella spiritensis</name>
    <dbReference type="NCBI Taxonomy" id="452"/>
    <lineage>
        <taxon>Bacteria</taxon>
        <taxon>Pseudomonadati</taxon>
        <taxon>Pseudomonadota</taxon>
        <taxon>Gammaproteobacteria</taxon>
        <taxon>Legionellales</taxon>
        <taxon>Legionellaceae</taxon>
        <taxon>Legionella</taxon>
    </lineage>
</organism>
<comment type="caution">
    <text evidence="2">The sequence shown here is derived from an EMBL/GenBank/DDBJ whole genome shotgun (WGS) entry which is preliminary data.</text>
</comment>
<keyword evidence="1" id="KW-0812">Transmembrane</keyword>
<evidence type="ECO:0000313" key="3">
    <source>
        <dbReference type="Proteomes" id="UP000054877"/>
    </source>
</evidence>
<sequence length="291" mass="32822">MNIDLKKDEAFEDIIKQIRNVKDSELVLTCGDDYNLEETAIKALLAAIPSNVTALKLDGFPYDIDNRVAEFLEVNYFLTSVEITNADMPETFEVTEDAVEVYFKITQLCERNKKLYKLHEKLRAGDKSLYESIEEPSYIRTLPAELFMQNIVSKYLLNDIEYAGESVEFRRKKENDDEPVVSDGENVSEVYEETVEEDEESDLSSDYTIRAESSVTPNPGRSGFFHKLNSGLDRATHPESAAQKISTAVILLTPGINLLAASLLLTLHVIAKFADKQDENAFRNSGPFQAK</sequence>
<accession>A0A0W0ZAT5</accession>
<dbReference type="PATRIC" id="fig|452.5.peg.235"/>
<keyword evidence="1" id="KW-1133">Transmembrane helix</keyword>
<keyword evidence="1" id="KW-0472">Membrane</keyword>
<name>A0A0W0ZAT5_LEGSP</name>
<reference evidence="2 3" key="1">
    <citation type="submission" date="2015-11" db="EMBL/GenBank/DDBJ databases">
        <title>Genomic analysis of 38 Legionella species identifies large and diverse effector repertoires.</title>
        <authorList>
            <person name="Burstein D."/>
            <person name="Amaro F."/>
            <person name="Zusman T."/>
            <person name="Lifshitz Z."/>
            <person name="Cohen O."/>
            <person name="Gilbert J.A."/>
            <person name="Pupko T."/>
            <person name="Shuman H.A."/>
            <person name="Segal G."/>
        </authorList>
    </citation>
    <scope>NUCLEOTIDE SEQUENCE [LARGE SCALE GENOMIC DNA]</scope>
    <source>
        <strain evidence="2 3">Mt.St.Helens-9</strain>
    </source>
</reference>
<dbReference type="AlphaFoldDB" id="A0A0W0ZAT5"/>
<dbReference type="STRING" id="452.Lspi_0216"/>
<protein>
    <submittedName>
        <fullName evidence="2">Uncharacterized protein</fullName>
    </submittedName>
</protein>